<keyword evidence="5" id="KW-0732">Signal</keyword>
<gene>
    <name evidence="7" type="ORF">ACFQ3U_11680</name>
</gene>
<keyword evidence="1" id="KW-0378">Hydrolase</keyword>
<dbReference type="SUPFAM" id="SSF63825">
    <property type="entry name" value="YWTD domain"/>
    <property type="match status" value="1"/>
</dbReference>
<keyword evidence="4" id="KW-0472">Membrane</keyword>
<evidence type="ECO:0000259" key="6">
    <source>
        <dbReference type="PROSITE" id="PS50853"/>
    </source>
</evidence>
<dbReference type="InterPro" id="IPR055354">
    <property type="entry name" value="DUF7507"/>
</dbReference>
<dbReference type="InterPro" id="IPR036116">
    <property type="entry name" value="FN3_sf"/>
</dbReference>
<dbReference type="RefSeq" id="WP_343960524.1">
    <property type="nucleotide sequence ID" value="NZ_BAAAKZ010000008.1"/>
</dbReference>
<dbReference type="InterPro" id="IPR003961">
    <property type="entry name" value="FN3_dom"/>
</dbReference>
<keyword evidence="4" id="KW-1133">Transmembrane helix</keyword>
<dbReference type="Proteomes" id="UP001597181">
    <property type="component" value="Unassembled WGS sequence"/>
</dbReference>
<feature type="region of interest" description="Disordered" evidence="3">
    <location>
        <begin position="625"/>
        <end position="648"/>
    </location>
</feature>
<sequence>MSTLTRFGAFVAAAVAVSSLAPPLTEARAVDDPVTATPQAPPSSVDGRPASDRELEALGKSTGSDQYGLIGSDTTPLPSLYGVTVAADGSIWYANPGAGGFGRGIFEYPRGSFDPLAGDYLGGGNYAADGGGYLASAWGDPVRYANRDSTAAAPSGGSEPWAEPRGIEALPGGGVAVNDTNGNTNTPQGTILFYDSAHKRIGNAGFASNQGCTQLAAGELMWGPYFTVLGDRLYAPYELCNVVSVFSTPSSGENSAPLYRLTGERQVAGSYPNAPHPESPGDLAGAYGVSSDGTALYTTDLGSGRPEGGALQRWLIDDANESWQLDTDFGYKGAVFVPGTQLYNTAVDPRQGLFLIPGTGQISRLSMSGDFIENVALPGLPYDTARDVAFTEEGWLAVSVRAEQPLRLLAKSPDPLANLEAAAGTAPGSVTLSWDEVATEYGQAPVIDYVIESSTDGGASWNTVERDPSLDTSVSLTGLPGGEHSFRVAAYSEAGRGDAATVDGVNVAQIAPSLTVELTGTAPETTKVGAEVEWSATVKNTGNAPLVDVWAVFEFGDTDNEDGDHAVEIDELAVNETTVVPMTSTLTAEDVGRLSANNAVFVVAYEPQAGKDLMVEAEATVQLNKVTGGGGQGPKPDESGKGPLGDTGGGPALAGLALALLLAAGGAGGVALGRKRRRGVQS</sequence>
<dbReference type="InterPro" id="IPR013783">
    <property type="entry name" value="Ig-like_fold"/>
</dbReference>
<evidence type="ECO:0000313" key="8">
    <source>
        <dbReference type="Proteomes" id="UP001597181"/>
    </source>
</evidence>
<keyword evidence="2" id="KW-0119">Carbohydrate metabolism</keyword>
<accession>A0ABW3TQ47</accession>
<feature type="signal peptide" evidence="5">
    <location>
        <begin position="1"/>
        <end position="21"/>
    </location>
</feature>
<evidence type="ECO:0000256" key="1">
    <source>
        <dbReference type="ARBA" id="ARBA00023295"/>
    </source>
</evidence>
<dbReference type="Pfam" id="PF24346">
    <property type="entry name" value="DUF7507"/>
    <property type="match status" value="1"/>
</dbReference>
<protein>
    <recommendedName>
        <fullName evidence="6">Fibronectin type-III domain-containing protein</fullName>
    </recommendedName>
</protein>
<feature type="domain" description="Fibronectin type-III" evidence="6">
    <location>
        <begin position="415"/>
        <end position="513"/>
    </location>
</feature>
<evidence type="ECO:0000256" key="3">
    <source>
        <dbReference type="SAM" id="MobiDB-lite"/>
    </source>
</evidence>
<organism evidence="7 8">
    <name type="scientific">Leucobacter albus</name>
    <dbReference type="NCBI Taxonomy" id="272210"/>
    <lineage>
        <taxon>Bacteria</taxon>
        <taxon>Bacillati</taxon>
        <taxon>Actinomycetota</taxon>
        <taxon>Actinomycetes</taxon>
        <taxon>Micrococcales</taxon>
        <taxon>Microbacteriaceae</taxon>
        <taxon>Leucobacter</taxon>
    </lineage>
</organism>
<keyword evidence="1" id="KW-0326">Glycosidase</keyword>
<feature type="region of interest" description="Disordered" evidence="3">
    <location>
        <begin position="29"/>
        <end position="51"/>
    </location>
</feature>
<dbReference type="SMART" id="SM00060">
    <property type="entry name" value="FN3"/>
    <property type="match status" value="1"/>
</dbReference>
<dbReference type="EMBL" id="JBHTLY010000005">
    <property type="protein sequence ID" value="MFD1202552.1"/>
    <property type="molecule type" value="Genomic_DNA"/>
</dbReference>
<reference evidence="8" key="1">
    <citation type="journal article" date="2019" name="Int. J. Syst. Evol. Microbiol.">
        <title>The Global Catalogue of Microorganisms (GCM) 10K type strain sequencing project: providing services to taxonomists for standard genome sequencing and annotation.</title>
        <authorList>
            <consortium name="The Broad Institute Genomics Platform"/>
            <consortium name="The Broad Institute Genome Sequencing Center for Infectious Disease"/>
            <person name="Wu L."/>
            <person name="Ma J."/>
        </authorList>
    </citation>
    <scope>NUCLEOTIDE SEQUENCE [LARGE SCALE GENOMIC DNA]</scope>
    <source>
        <strain evidence="8">CCUG 50213</strain>
    </source>
</reference>
<keyword evidence="4" id="KW-0812">Transmembrane</keyword>
<proteinExistence type="predicted"/>
<keyword evidence="2" id="KW-0624">Polysaccharide degradation</keyword>
<evidence type="ECO:0000313" key="7">
    <source>
        <dbReference type="EMBL" id="MFD1202552.1"/>
    </source>
</evidence>
<keyword evidence="8" id="KW-1185">Reference proteome</keyword>
<feature type="transmembrane region" description="Helical" evidence="4">
    <location>
        <begin position="652"/>
        <end position="672"/>
    </location>
</feature>
<feature type="chain" id="PRO_5046558267" description="Fibronectin type-III domain-containing protein" evidence="5">
    <location>
        <begin position="22"/>
        <end position="682"/>
    </location>
</feature>
<evidence type="ECO:0000256" key="2">
    <source>
        <dbReference type="ARBA" id="ARBA00023326"/>
    </source>
</evidence>
<dbReference type="Gene3D" id="2.60.40.10">
    <property type="entry name" value="Immunoglobulins"/>
    <property type="match status" value="2"/>
</dbReference>
<dbReference type="SUPFAM" id="SSF49265">
    <property type="entry name" value="Fibronectin type III"/>
    <property type="match status" value="1"/>
</dbReference>
<dbReference type="CDD" id="cd00063">
    <property type="entry name" value="FN3"/>
    <property type="match status" value="1"/>
</dbReference>
<dbReference type="PROSITE" id="PS50853">
    <property type="entry name" value="FN3"/>
    <property type="match status" value="1"/>
</dbReference>
<evidence type="ECO:0000256" key="4">
    <source>
        <dbReference type="SAM" id="Phobius"/>
    </source>
</evidence>
<evidence type="ECO:0000256" key="5">
    <source>
        <dbReference type="SAM" id="SignalP"/>
    </source>
</evidence>
<comment type="caution">
    <text evidence="7">The sequence shown here is derived from an EMBL/GenBank/DDBJ whole genome shotgun (WGS) entry which is preliminary data.</text>
</comment>
<name>A0ABW3TQ47_9MICO</name>